<feature type="binding site" evidence="4">
    <location>
        <begin position="170"/>
        <end position="175"/>
    </location>
    <ligand>
        <name>NADP(+)</name>
        <dbReference type="ChEBI" id="CHEBI:58349"/>
    </ligand>
</feature>
<organism evidence="7 8">
    <name type="scientific">Candidatus Haliotispira prima</name>
    <dbReference type="NCBI Taxonomy" id="3034016"/>
    <lineage>
        <taxon>Bacteria</taxon>
        <taxon>Pseudomonadati</taxon>
        <taxon>Spirochaetota</taxon>
        <taxon>Spirochaetia</taxon>
        <taxon>Spirochaetales</taxon>
        <taxon>Spirochaetaceae</taxon>
        <taxon>Candidatus Haliotispira</taxon>
    </lineage>
</organism>
<dbReference type="SUPFAM" id="SSF51735">
    <property type="entry name" value="NAD(P)-binding Rossmann-fold domains"/>
    <property type="match status" value="1"/>
</dbReference>
<feature type="binding site" evidence="4">
    <location>
        <begin position="37"/>
        <end position="40"/>
    </location>
    <ligand>
        <name>substrate</name>
    </ligand>
</feature>
<feature type="site" description="Important for activity" evidence="4">
    <location>
        <position position="75"/>
    </location>
</feature>
<keyword evidence="1 4" id="KW-0521">NADP</keyword>
<evidence type="ECO:0000259" key="6">
    <source>
        <dbReference type="Pfam" id="PF05201"/>
    </source>
</evidence>
<gene>
    <name evidence="4" type="primary">hemA</name>
    <name evidence="7" type="ORF">P0082_03425</name>
</gene>
<dbReference type="PANTHER" id="PTHR43013:SF1">
    <property type="entry name" value="GLUTAMYL-TRNA REDUCTASE"/>
    <property type="match status" value="1"/>
</dbReference>
<feature type="domain" description="Glutamyl-tRNA reductase N-terminal" evidence="6">
    <location>
        <begin position="8"/>
        <end position="133"/>
    </location>
</feature>
<comment type="similarity">
    <text evidence="4">Belongs to the glutamyl-tRNA reductase family.</text>
</comment>
<feature type="active site" description="Nucleophile" evidence="4">
    <location>
        <position position="38"/>
    </location>
</feature>
<evidence type="ECO:0000313" key="7">
    <source>
        <dbReference type="EMBL" id="WGK69922.1"/>
    </source>
</evidence>
<comment type="domain">
    <text evidence="4">Possesses an unusual extended V-shaped dimeric structure with each monomer consisting of three distinct domains arranged along a curved 'spinal' alpha-helix. The N-terminal catalytic domain specifically recognizes the glutamate moiety of the substrate. The second domain is the NADPH-binding domain, and the third C-terminal domain is responsible for dimerization.</text>
</comment>
<keyword evidence="8" id="KW-1185">Reference proteome</keyword>
<dbReference type="Pfam" id="PF05201">
    <property type="entry name" value="GlutR_N"/>
    <property type="match status" value="1"/>
</dbReference>
<accession>A0ABY8MIX0</accession>
<comment type="pathway">
    <text evidence="4">Porphyrin-containing compound metabolism; protoporphyrin-IX biosynthesis; 5-aminolevulinate from L-glutamyl-tRNA(Glu): step 1/2.</text>
</comment>
<dbReference type="EMBL" id="CP123443">
    <property type="protein sequence ID" value="WGK69922.1"/>
    <property type="molecule type" value="Genomic_DNA"/>
</dbReference>
<evidence type="ECO:0000256" key="1">
    <source>
        <dbReference type="ARBA" id="ARBA00022857"/>
    </source>
</evidence>
<evidence type="ECO:0000259" key="5">
    <source>
        <dbReference type="Pfam" id="PF01488"/>
    </source>
</evidence>
<proteinExistence type="inferred from homology"/>
<dbReference type="InterPro" id="IPR000343">
    <property type="entry name" value="4pyrrol_synth_GluRdtase"/>
</dbReference>
<dbReference type="InterPro" id="IPR036291">
    <property type="entry name" value="NAD(P)-bd_dom_sf"/>
</dbReference>
<feature type="domain" description="Quinate/shikimate 5-dehydrogenase/glutamyl-tRNA reductase" evidence="5">
    <location>
        <begin position="160"/>
        <end position="292"/>
    </location>
</feature>
<evidence type="ECO:0000256" key="2">
    <source>
        <dbReference type="ARBA" id="ARBA00023002"/>
    </source>
</evidence>
<comment type="miscellaneous">
    <text evidence="4">During catalysis, the active site Cys acts as a nucleophile attacking the alpha-carbonyl group of tRNA-bound glutamate with the formation of a thioester intermediate between enzyme and glutamate, and the concomitant release of tRNA(Glu). The thioester intermediate is finally reduced by direct hydride transfer from NADPH, to form the product GSA.</text>
</comment>
<dbReference type="RefSeq" id="WP_326928119.1">
    <property type="nucleotide sequence ID" value="NZ_CP123443.1"/>
</dbReference>
<dbReference type="InterPro" id="IPR006151">
    <property type="entry name" value="Shikm_DH/Glu-tRNA_Rdtase"/>
</dbReference>
<dbReference type="Gene3D" id="3.40.50.720">
    <property type="entry name" value="NAD(P)-binding Rossmann-like Domain"/>
    <property type="match status" value="1"/>
</dbReference>
<dbReference type="HAMAP" id="MF_00087">
    <property type="entry name" value="Glu_tRNA_reductase"/>
    <property type="match status" value="1"/>
</dbReference>
<sequence>MKNSLSLAQREQASASFRRQLHGETGQKQQGRVLLDTCDRLELYCAEPAVKDSLFGEDREASCWEQMQGEAALRHLYRVVCGLESPLFGEKAIQGQVKQAYLAAVARPHNLSKELHRSFQSTLRVGKRVRRETMLDSGAMSHVRATWEILQQQLPAIGLSLEELAVCFIGANQLNEDMAGILSNRGITKFFLSNRNFAKAKEACQRWNGQAFPLGHIPEVVQRCQVVISATRAPHFVLGPQHILPRFRSGSESGSPPVRQPLYIFDLAVPRDVNPAVGEMDGVHLWNVTDIEARIAVNYHRRKVKTAEAEKIITEELERFYECERSPVRYSALSRQSVSSGPVAGVPRPPVRAGC</sequence>
<evidence type="ECO:0000313" key="8">
    <source>
        <dbReference type="Proteomes" id="UP001228690"/>
    </source>
</evidence>
<name>A0ABY8MIX0_9SPIO</name>
<dbReference type="InterPro" id="IPR015895">
    <property type="entry name" value="4pyrrol_synth_GluRdtase_N"/>
</dbReference>
<comment type="subunit">
    <text evidence="4">Homodimer.</text>
</comment>
<dbReference type="Proteomes" id="UP001228690">
    <property type="component" value="Chromosome"/>
</dbReference>
<dbReference type="Gene3D" id="3.30.460.30">
    <property type="entry name" value="Glutamyl-tRNA reductase, N-terminal domain"/>
    <property type="match status" value="1"/>
</dbReference>
<feature type="binding site" evidence="4">
    <location>
        <position position="85"/>
    </location>
    <ligand>
        <name>substrate</name>
    </ligand>
</feature>
<evidence type="ECO:0000256" key="4">
    <source>
        <dbReference type="HAMAP-Rule" id="MF_00087"/>
    </source>
</evidence>
<reference evidence="7 8" key="1">
    <citation type="submission" date="2023-04" db="EMBL/GenBank/DDBJ databases">
        <title>Spirochaete genome identified in red abalone sample constitutes a novel genus.</title>
        <authorList>
            <person name="Sharma S.P."/>
            <person name="Purcell C.M."/>
            <person name="Hyde J.R."/>
            <person name="Severin A.J."/>
        </authorList>
    </citation>
    <scope>NUCLEOTIDE SEQUENCE [LARGE SCALE GENOMIC DNA]</scope>
    <source>
        <strain evidence="7 8">SP-2023</strain>
    </source>
</reference>
<dbReference type="Pfam" id="PF01488">
    <property type="entry name" value="Shikimate_DH"/>
    <property type="match status" value="1"/>
</dbReference>
<comment type="caution">
    <text evidence="4">Lacks conserved residue(s) required for the propagation of feature annotation.</text>
</comment>
<comment type="catalytic activity">
    <reaction evidence="4">
        <text>(S)-4-amino-5-oxopentanoate + tRNA(Glu) + NADP(+) = L-glutamyl-tRNA(Glu) + NADPH + H(+)</text>
        <dbReference type="Rhea" id="RHEA:12344"/>
        <dbReference type="Rhea" id="RHEA-COMP:9663"/>
        <dbReference type="Rhea" id="RHEA-COMP:9680"/>
        <dbReference type="ChEBI" id="CHEBI:15378"/>
        <dbReference type="ChEBI" id="CHEBI:57501"/>
        <dbReference type="ChEBI" id="CHEBI:57783"/>
        <dbReference type="ChEBI" id="CHEBI:58349"/>
        <dbReference type="ChEBI" id="CHEBI:78442"/>
        <dbReference type="ChEBI" id="CHEBI:78520"/>
        <dbReference type="EC" id="1.2.1.70"/>
    </reaction>
</comment>
<keyword evidence="3 4" id="KW-0627">Porphyrin biosynthesis</keyword>
<dbReference type="EC" id="1.2.1.70" evidence="4"/>
<keyword evidence="2 4" id="KW-0560">Oxidoreductase</keyword>
<feature type="binding site" evidence="4">
    <location>
        <position position="96"/>
    </location>
    <ligand>
        <name>substrate</name>
    </ligand>
</feature>
<evidence type="ECO:0000256" key="3">
    <source>
        <dbReference type="ARBA" id="ARBA00023244"/>
    </source>
</evidence>
<dbReference type="SUPFAM" id="SSF69742">
    <property type="entry name" value="Glutamyl tRNA-reductase catalytic, N-terminal domain"/>
    <property type="match status" value="1"/>
</dbReference>
<protein>
    <recommendedName>
        <fullName evidence="4">Glutamyl-tRNA reductase</fullName>
        <shortName evidence="4">GluTR</shortName>
        <ecNumber evidence="4">1.2.1.70</ecNumber>
    </recommendedName>
</protein>
<comment type="function">
    <text evidence="4">Catalyzes the NADPH-dependent reduction of glutamyl-tRNA(Glu) to glutamate 1-semialdehyde (GSA).</text>
</comment>
<dbReference type="PANTHER" id="PTHR43013">
    <property type="entry name" value="GLUTAMYL-TRNA REDUCTASE"/>
    <property type="match status" value="1"/>
</dbReference>
<dbReference type="InterPro" id="IPR036343">
    <property type="entry name" value="GluRdtase_N_sf"/>
</dbReference>